<evidence type="ECO:0000256" key="1">
    <source>
        <dbReference type="ARBA" id="ARBA00001946"/>
    </source>
</evidence>
<dbReference type="Pfam" id="PF09827">
    <property type="entry name" value="CRISPR_Cas2"/>
    <property type="match status" value="1"/>
</dbReference>
<dbReference type="Gene3D" id="3.30.70.240">
    <property type="match status" value="1"/>
</dbReference>
<evidence type="ECO:0000256" key="5">
    <source>
        <dbReference type="ARBA" id="ARBA00022801"/>
    </source>
</evidence>
<name>A0A8J8SV95_HALGN</name>
<dbReference type="InterPro" id="IPR019199">
    <property type="entry name" value="Virulence_VapD/CRISPR_Cas2"/>
</dbReference>
<dbReference type="AlphaFoldDB" id="A0A8J8SV95"/>
<dbReference type="OrthoDB" id="10258936at2759"/>
<proteinExistence type="inferred from homology"/>
<dbReference type="GO" id="GO:0043571">
    <property type="term" value="P:maintenance of CRISPR repeat elements"/>
    <property type="evidence" value="ECO:0007669"/>
    <property type="project" value="InterPro"/>
</dbReference>
<dbReference type="PANTHER" id="PTHR34405">
    <property type="entry name" value="CRISPR-ASSOCIATED ENDORIBONUCLEASE CAS2"/>
    <property type="match status" value="1"/>
</dbReference>
<dbReference type="EMBL" id="RRYP01029755">
    <property type="protein sequence ID" value="TNV71556.1"/>
    <property type="molecule type" value="Genomic_DNA"/>
</dbReference>
<dbReference type="InterPro" id="IPR021127">
    <property type="entry name" value="CRISPR_associated_Cas2"/>
</dbReference>
<dbReference type="PANTHER" id="PTHR34405:SF3">
    <property type="entry name" value="CRISPR-ASSOCIATED ENDORIBONUCLEASE CAS2 3"/>
    <property type="match status" value="1"/>
</dbReference>
<evidence type="ECO:0000256" key="2">
    <source>
        <dbReference type="ARBA" id="ARBA00022722"/>
    </source>
</evidence>
<dbReference type="GO" id="GO:0004521">
    <property type="term" value="F:RNA endonuclease activity"/>
    <property type="evidence" value="ECO:0007669"/>
    <property type="project" value="InterPro"/>
</dbReference>
<dbReference type="GO" id="GO:0051607">
    <property type="term" value="P:defense response to virus"/>
    <property type="evidence" value="ECO:0007669"/>
    <property type="project" value="UniProtKB-KW"/>
</dbReference>
<keyword evidence="2" id="KW-0540">Nuclease</keyword>
<sequence>MYVIVTYDIHTKTPAGKKRLRDAAKACLNFGQRVQNSVFELDVDPGQWASCRARLLEVINTDEDSVRFYFLGSEWKKRVEHHGTKTGYDSQGPLIF</sequence>
<comment type="cofactor">
    <cofactor evidence="1">
        <name>Mg(2+)</name>
        <dbReference type="ChEBI" id="CHEBI:18420"/>
    </cofactor>
</comment>
<keyword evidence="9" id="KW-1185">Reference proteome</keyword>
<organism evidence="8 9">
    <name type="scientific">Halteria grandinella</name>
    <dbReference type="NCBI Taxonomy" id="5974"/>
    <lineage>
        <taxon>Eukaryota</taxon>
        <taxon>Sar</taxon>
        <taxon>Alveolata</taxon>
        <taxon>Ciliophora</taxon>
        <taxon>Intramacronucleata</taxon>
        <taxon>Spirotrichea</taxon>
        <taxon>Stichotrichia</taxon>
        <taxon>Sporadotrichida</taxon>
        <taxon>Halteriidae</taxon>
        <taxon>Halteria</taxon>
    </lineage>
</organism>
<dbReference type="GO" id="GO:0016787">
    <property type="term" value="F:hydrolase activity"/>
    <property type="evidence" value="ECO:0007669"/>
    <property type="project" value="UniProtKB-KW"/>
</dbReference>
<dbReference type="SUPFAM" id="SSF143430">
    <property type="entry name" value="TTP0101/SSO1404-like"/>
    <property type="match status" value="1"/>
</dbReference>
<dbReference type="CDD" id="cd09725">
    <property type="entry name" value="Cas2_I_II_III"/>
    <property type="match status" value="1"/>
</dbReference>
<keyword evidence="7" id="KW-0051">Antiviral defense</keyword>
<dbReference type="PIRSF" id="PIRSF032582">
    <property type="entry name" value="Cas2"/>
    <property type="match status" value="1"/>
</dbReference>
<keyword evidence="5" id="KW-0378">Hydrolase</keyword>
<reference evidence="8" key="1">
    <citation type="submission" date="2019-06" db="EMBL/GenBank/DDBJ databases">
        <authorList>
            <person name="Zheng W."/>
        </authorList>
    </citation>
    <scope>NUCLEOTIDE SEQUENCE</scope>
    <source>
        <strain evidence="8">QDHG01</strain>
    </source>
</reference>
<dbReference type="HAMAP" id="MF_01471">
    <property type="entry name" value="Cas2"/>
    <property type="match status" value="1"/>
</dbReference>
<comment type="caution">
    <text evidence="8">The sequence shown here is derived from an EMBL/GenBank/DDBJ whole genome shotgun (WGS) entry which is preliminary data.</text>
</comment>
<evidence type="ECO:0000256" key="3">
    <source>
        <dbReference type="ARBA" id="ARBA00022723"/>
    </source>
</evidence>
<dbReference type="NCBIfam" id="TIGR01573">
    <property type="entry name" value="cas2"/>
    <property type="match status" value="1"/>
</dbReference>
<dbReference type="Proteomes" id="UP000785679">
    <property type="component" value="Unassembled WGS sequence"/>
</dbReference>
<keyword evidence="4" id="KW-0255">Endonuclease</keyword>
<evidence type="ECO:0000256" key="6">
    <source>
        <dbReference type="ARBA" id="ARBA00022842"/>
    </source>
</evidence>
<evidence type="ECO:0000313" key="8">
    <source>
        <dbReference type="EMBL" id="TNV71556.1"/>
    </source>
</evidence>
<protein>
    <submittedName>
        <fullName evidence="8">Uncharacterized protein</fullName>
    </submittedName>
</protein>
<evidence type="ECO:0000256" key="7">
    <source>
        <dbReference type="ARBA" id="ARBA00023118"/>
    </source>
</evidence>
<gene>
    <name evidence="8" type="ORF">FGO68_gene11359</name>
</gene>
<keyword evidence="3" id="KW-0479">Metal-binding</keyword>
<evidence type="ECO:0000256" key="4">
    <source>
        <dbReference type="ARBA" id="ARBA00022759"/>
    </source>
</evidence>
<dbReference type="GO" id="GO:0046872">
    <property type="term" value="F:metal ion binding"/>
    <property type="evidence" value="ECO:0007669"/>
    <property type="project" value="UniProtKB-KW"/>
</dbReference>
<evidence type="ECO:0000313" key="9">
    <source>
        <dbReference type="Proteomes" id="UP000785679"/>
    </source>
</evidence>
<keyword evidence="6" id="KW-0460">Magnesium</keyword>
<accession>A0A8J8SV95</accession>